<name>A0A2V2VS95_TRYCR</name>
<gene>
    <name evidence="1" type="ORF">C3747_220g31</name>
</gene>
<accession>A0A2V2VS95</accession>
<evidence type="ECO:0000313" key="1">
    <source>
        <dbReference type="EMBL" id="PWU99265.1"/>
    </source>
</evidence>
<organism evidence="1 2">
    <name type="scientific">Trypanosoma cruzi</name>
    <dbReference type="NCBI Taxonomy" id="5693"/>
    <lineage>
        <taxon>Eukaryota</taxon>
        <taxon>Discoba</taxon>
        <taxon>Euglenozoa</taxon>
        <taxon>Kinetoplastea</taxon>
        <taxon>Metakinetoplastina</taxon>
        <taxon>Trypanosomatida</taxon>
        <taxon>Trypanosomatidae</taxon>
        <taxon>Trypanosoma</taxon>
        <taxon>Schizotrypanum</taxon>
    </lineage>
</organism>
<dbReference type="VEuPathDB" id="TriTrypDB:C4B63_38g242"/>
<reference evidence="1 2" key="1">
    <citation type="journal article" date="2018" name="Microb. Genom.">
        <title>Expanding an expanded genome: long-read sequencing of Trypanosoma cruzi.</title>
        <authorList>
            <person name="Berna L."/>
            <person name="Rodriguez M."/>
            <person name="Chiribao M.L."/>
            <person name="Parodi-Talice A."/>
            <person name="Pita S."/>
            <person name="Rijo G."/>
            <person name="Alvarez-Valin F."/>
            <person name="Robello C."/>
        </authorList>
    </citation>
    <scope>NUCLEOTIDE SEQUENCE [LARGE SCALE GENOMIC DNA]</scope>
    <source>
        <strain evidence="1 2">TCC</strain>
    </source>
</reference>
<evidence type="ECO:0000313" key="2">
    <source>
        <dbReference type="Proteomes" id="UP000246078"/>
    </source>
</evidence>
<protein>
    <submittedName>
        <fullName evidence="1">Putative UDP-Gal or UDP-GlcNAc-dependent glycosyltransferase</fullName>
    </submittedName>
</protein>
<dbReference type="AlphaFoldDB" id="A0A2V2VS95"/>
<proteinExistence type="predicted"/>
<dbReference type="GO" id="GO:0016740">
    <property type="term" value="F:transferase activity"/>
    <property type="evidence" value="ECO:0007669"/>
    <property type="project" value="UniProtKB-KW"/>
</dbReference>
<dbReference type="EMBL" id="PRFC01000220">
    <property type="protein sequence ID" value="PWU99265.1"/>
    <property type="molecule type" value="Genomic_DNA"/>
</dbReference>
<comment type="caution">
    <text evidence="1">The sequence shown here is derived from an EMBL/GenBank/DDBJ whole genome shotgun (WGS) entry which is preliminary data.</text>
</comment>
<keyword evidence="1" id="KW-0808">Transferase</keyword>
<dbReference type="VEuPathDB" id="TriTrypDB:TcBrA4_0054310"/>
<dbReference type="VEuPathDB" id="TriTrypDB:C3747_220g31"/>
<dbReference type="Proteomes" id="UP000246078">
    <property type="component" value="Unassembled WGS sequence"/>
</dbReference>
<sequence length="186" mass="21126">MLVLYVLGRHPSHGYDYSAALLEEAAQWQDVVALPMNEGRVTRNKAIGGGGTWGEEAEIGLSQKVYMWFDLAHRLFPTARYISKGDDDMFLRVPLFVAHLRLLPRRGSTWGFTLVAPILGKRAYQVARLWLAGVTPCRGMWRRRWCRSSRCGAWRTCRTARTAMTNLPCCGFSTKTSWLLGFLKGR</sequence>